<dbReference type="InterPro" id="IPR012349">
    <property type="entry name" value="Split_barrel_FMN-bd"/>
</dbReference>
<keyword evidence="2" id="KW-0285">Flavoprotein</keyword>
<keyword evidence="3" id="KW-0288">FMN</keyword>
<sequence length="202" mass="21901">MRTVMRPGDDGVKSYPLLNSLVVPRPIAWVSTVSGEGVGNLAPHSFFTVVCADPPMVAFSSVGEKDTVRNVRETREFVVNVATERLKHAVNNSSARFDPADDEAAELGLTMEDSDTVRPQRVAASPASIECVMHTMLQLGDSTLIIGRVTAFAIDPDILDGDHPTFEGLAPMSRLGINEWGMPPEVIHLDRPGPPSDIHQFD</sequence>
<dbReference type="SMART" id="SM00903">
    <property type="entry name" value="Flavin_Reduct"/>
    <property type="match status" value="1"/>
</dbReference>
<evidence type="ECO:0000256" key="3">
    <source>
        <dbReference type="ARBA" id="ARBA00022643"/>
    </source>
</evidence>
<protein>
    <submittedName>
        <fullName evidence="6">Flavin reductase (DIM6/NTAB) family NADH-FMN oxidoreductase RutF</fullName>
    </submittedName>
</protein>
<dbReference type="AlphaFoldDB" id="A0A853DIS3"/>
<dbReference type="GO" id="GO:0016646">
    <property type="term" value="F:oxidoreductase activity, acting on the CH-NH group of donors, NAD or NADP as acceptor"/>
    <property type="evidence" value="ECO:0007669"/>
    <property type="project" value="UniProtKB-ARBA"/>
</dbReference>
<dbReference type="Gene3D" id="2.30.110.10">
    <property type="entry name" value="Electron Transport, Fmn-binding Protein, Chain A"/>
    <property type="match status" value="1"/>
</dbReference>
<dbReference type="RefSeq" id="WP_179482983.1">
    <property type="nucleotide sequence ID" value="NZ_JACCFW010000001.1"/>
</dbReference>
<evidence type="ECO:0000256" key="2">
    <source>
        <dbReference type="ARBA" id="ARBA00022630"/>
    </source>
</evidence>
<comment type="similarity">
    <text evidence="4">Belongs to the flavoredoxin family.</text>
</comment>
<accession>A0A853DIS3</accession>
<gene>
    <name evidence="6" type="ORF">HNR15_002896</name>
</gene>
<proteinExistence type="inferred from homology"/>
<name>A0A853DIS3_9MICO</name>
<dbReference type="PANTHER" id="PTHR33798">
    <property type="entry name" value="FLAVOPROTEIN OXYGENASE"/>
    <property type="match status" value="1"/>
</dbReference>
<feature type="domain" description="Flavin reductase like" evidence="5">
    <location>
        <begin position="20"/>
        <end position="164"/>
    </location>
</feature>
<organism evidence="6 7">
    <name type="scientific">Allobranchiibius huperziae</name>
    <dbReference type="NCBI Taxonomy" id="1874116"/>
    <lineage>
        <taxon>Bacteria</taxon>
        <taxon>Bacillati</taxon>
        <taxon>Actinomycetota</taxon>
        <taxon>Actinomycetes</taxon>
        <taxon>Micrococcales</taxon>
        <taxon>Dermacoccaceae</taxon>
        <taxon>Allobranchiibius</taxon>
    </lineage>
</organism>
<dbReference type="Proteomes" id="UP000571817">
    <property type="component" value="Unassembled WGS sequence"/>
</dbReference>
<dbReference type="SUPFAM" id="SSF50475">
    <property type="entry name" value="FMN-binding split barrel"/>
    <property type="match status" value="1"/>
</dbReference>
<dbReference type="InterPro" id="IPR002563">
    <property type="entry name" value="Flavin_Rdtase-like_dom"/>
</dbReference>
<reference evidence="6 7" key="1">
    <citation type="submission" date="2020-07" db="EMBL/GenBank/DDBJ databases">
        <title>Sequencing the genomes of 1000 actinobacteria strains.</title>
        <authorList>
            <person name="Klenk H.-P."/>
        </authorList>
    </citation>
    <scope>NUCLEOTIDE SEQUENCE [LARGE SCALE GENOMIC DNA]</scope>
    <source>
        <strain evidence="6 7">DSM 29531</strain>
    </source>
</reference>
<keyword evidence="7" id="KW-1185">Reference proteome</keyword>
<evidence type="ECO:0000256" key="4">
    <source>
        <dbReference type="ARBA" id="ARBA00038054"/>
    </source>
</evidence>
<dbReference type="PANTHER" id="PTHR33798:SF5">
    <property type="entry name" value="FLAVIN REDUCTASE LIKE DOMAIN-CONTAINING PROTEIN"/>
    <property type="match status" value="1"/>
</dbReference>
<comment type="caution">
    <text evidence="6">The sequence shown here is derived from an EMBL/GenBank/DDBJ whole genome shotgun (WGS) entry which is preliminary data.</text>
</comment>
<comment type="cofactor">
    <cofactor evidence="1">
        <name>FMN</name>
        <dbReference type="ChEBI" id="CHEBI:58210"/>
    </cofactor>
</comment>
<evidence type="ECO:0000256" key="1">
    <source>
        <dbReference type="ARBA" id="ARBA00001917"/>
    </source>
</evidence>
<dbReference type="GO" id="GO:0010181">
    <property type="term" value="F:FMN binding"/>
    <property type="evidence" value="ECO:0007669"/>
    <property type="project" value="InterPro"/>
</dbReference>
<evidence type="ECO:0000313" key="7">
    <source>
        <dbReference type="Proteomes" id="UP000571817"/>
    </source>
</evidence>
<dbReference type="Pfam" id="PF01613">
    <property type="entry name" value="Flavin_Reduct"/>
    <property type="match status" value="1"/>
</dbReference>
<evidence type="ECO:0000259" key="5">
    <source>
        <dbReference type="SMART" id="SM00903"/>
    </source>
</evidence>
<evidence type="ECO:0000313" key="6">
    <source>
        <dbReference type="EMBL" id="NYJ75933.1"/>
    </source>
</evidence>
<dbReference type="EMBL" id="JACCFW010000001">
    <property type="protein sequence ID" value="NYJ75933.1"/>
    <property type="molecule type" value="Genomic_DNA"/>
</dbReference>